<feature type="signal peptide" evidence="9">
    <location>
        <begin position="1"/>
        <end position="25"/>
    </location>
</feature>
<dbReference type="Proteomes" id="UP000245216">
    <property type="component" value="Unassembled WGS sequence"/>
</dbReference>
<keyword evidence="7" id="KW-0560">Oxidoreductase</keyword>
<name>A0A2U2BM09_ALCFA</name>
<dbReference type="PANTHER" id="PTHR47197:SF3">
    <property type="entry name" value="DIHYDRO-HEME D1 DEHYDROGENASE"/>
    <property type="match status" value="1"/>
</dbReference>
<accession>A0A2U2BM09</accession>
<comment type="caution">
    <text evidence="10">The sequence shown here is derived from an EMBL/GenBank/DDBJ whole genome shotgun (WGS) entry which is preliminary data.</text>
</comment>
<organism evidence="10 11">
    <name type="scientific">Alcaligenes faecalis</name>
    <dbReference type="NCBI Taxonomy" id="511"/>
    <lineage>
        <taxon>Bacteria</taxon>
        <taxon>Pseudomonadati</taxon>
        <taxon>Pseudomonadota</taxon>
        <taxon>Betaproteobacteria</taxon>
        <taxon>Burkholderiales</taxon>
        <taxon>Alcaligenaceae</taxon>
        <taxon>Alcaligenes</taxon>
    </lineage>
</organism>
<dbReference type="RefSeq" id="WP_109089002.1">
    <property type="nucleotide sequence ID" value="NZ_CP048039.1"/>
</dbReference>
<comment type="similarity">
    <text evidence="2">Belongs to the aromatic amine dehydrogenase heavy chain family.</text>
</comment>
<keyword evidence="5" id="KW-0574">Periplasm</keyword>
<dbReference type="GO" id="GO:0042597">
    <property type="term" value="C:periplasmic space"/>
    <property type="evidence" value="ECO:0007669"/>
    <property type="project" value="UniProtKB-SubCell"/>
</dbReference>
<evidence type="ECO:0000256" key="1">
    <source>
        <dbReference type="ARBA" id="ARBA00004418"/>
    </source>
</evidence>
<keyword evidence="4 9" id="KW-0732">Signal</keyword>
<dbReference type="InterPro" id="IPR009451">
    <property type="entry name" value="Metamine_DH_Hvc"/>
</dbReference>
<evidence type="ECO:0000256" key="5">
    <source>
        <dbReference type="ARBA" id="ARBA00022764"/>
    </source>
</evidence>
<dbReference type="InterPro" id="IPR011044">
    <property type="entry name" value="Quino_amine_DH_bsu"/>
</dbReference>
<keyword evidence="6" id="KW-0249">Electron transport</keyword>
<dbReference type="EMBL" id="QEXO01000002">
    <property type="protein sequence ID" value="PWE15019.1"/>
    <property type="molecule type" value="Genomic_DNA"/>
</dbReference>
<dbReference type="InterPro" id="IPR051200">
    <property type="entry name" value="Host-pathogen_enzymatic-act"/>
</dbReference>
<evidence type="ECO:0000256" key="9">
    <source>
        <dbReference type="SAM" id="SignalP"/>
    </source>
</evidence>
<feature type="disulfide bond" evidence="8">
    <location>
        <begin position="182"/>
        <end position="199"/>
    </location>
</feature>
<sequence length="390" mass="42844">MKSKFTLTTAAAMLGLMVLTGGVQAQDKPLEVLTGGHSVSAPQANRIYVMDSVFNHLTESRVHVYDYTNGKFLGMVPTAFNGHVQLSNDGKKIYTMTTYHERVTRGKRSDVVEVWDADKLTFEKEISLPPKRVQGLNYDGMFRQTTDGKFIVLQNASPATSIGIVDVAKGDYVEDVTAAAGCWSVIPQPNRPRSFMTICGDGGLLTINLGEDGKVASQSRSKQMFSVKDDPIFIAPALDKDKAHFVSYYGNVYSADFSGDEVKVDGPWSLLNDEDKAKNWVPGGYNLVGLHRASGRMYVFMHPDGKEGTHKFPAAEIWVMDTKTKKRVARVPGRDALSMTIDQQRNLMLTLDGGNVNVYDISQPEPKLLRTIEGAAEASLQVQFHPTGGV</sequence>
<dbReference type="SUPFAM" id="SSF50969">
    <property type="entry name" value="YVTN repeat-like/Quinoprotein amine dehydrogenase"/>
    <property type="match status" value="1"/>
</dbReference>
<protein>
    <submittedName>
        <fullName evidence="10">Amine dehydrogenase</fullName>
    </submittedName>
</protein>
<evidence type="ECO:0000256" key="8">
    <source>
        <dbReference type="PIRSR" id="PIRSR609451-50"/>
    </source>
</evidence>
<gene>
    <name evidence="10" type="ORF">DF183_10105</name>
</gene>
<reference evidence="10 11" key="2">
    <citation type="submission" date="2018-05" db="EMBL/GenBank/DDBJ databases">
        <authorList>
            <person name="Lanie J.A."/>
            <person name="Ng W.-L."/>
            <person name="Kazmierczak K.M."/>
            <person name="Andrzejewski T.M."/>
            <person name="Davidsen T.M."/>
            <person name="Wayne K.J."/>
            <person name="Tettelin H."/>
            <person name="Glass J.I."/>
            <person name="Rusch D."/>
            <person name="Podicherti R."/>
            <person name="Tsui H.-C.T."/>
            <person name="Winkler M.E."/>
        </authorList>
    </citation>
    <scope>NUCLEOTIDE SEQUENCE [LARGE SCALE GENOMIC DNA]</scope>
    <source>
        <strain evidence="10 11">YBY</strain>
    </source>
</reference>
<evidence type="ECO:0000256" key="2">
    <source>
        <dbReference type="ARBA" id="ARBA00010548"/>
    </source>
</evidence>
<feature type="chain" id="PRO_5015539777" evidence="9">
    <location>
        <begin position="26"/>
        <end position="390"/>
    </location>
</feature>
<dbReference type="Gene3D" id="2.130.10.10">
    <property type="entry name" value="YVTN repeat-like/Quinoprotein amine dehydrogenase"/>
    <property type="match status" value="1"/>
</dbReference>
<keyword evidence="3" id="KW-0813">Transport</keyword>
<proteinExistence type="inferred from homology"/>
<dbReference type="PANTHER" id="PTHR47197">
    <property type="entry name" value="PROTEIN NIRF"/>
    <property type="match status" value="1"/>
</dbReference>
<reference evidence="10 11" key="1">
    <citation type="submission" date="2018-05" db="EMBL/GenBank/DDBJ databases">
        <title>Genome Sequence of an Efficient Indole-Degrading Bacterium, Alcaligenes sp.YBY.</title>
        <authorList>
            <person name="Yang B."/>
        </authorList>
    </citation>
    <scope>NUCLEOTIDE SEQUENCE [LARGE SCALE GENOMIC DNA]</scope>
    <source>
        <strain evidence="10 11">YBY</strain>
    </source>
</reference>
<keyword evidence="8" id="KW-1015">Disulfide bond</keyword>
<evidence type="ECO:0000256" key="7">
    <source>
        <dbReference type="ARBA" id="ARBA00023002"/>
    </source>
</evidence>
<evidence type="ECO:0000313" key="11">
    <source>
        <dbReference type="Proteomes" id="UP000245216"/>
    </source>
</evidence>
<comment type="subcellular location">
    <subcellularLocation>
        <location evidence="1">Periplasm</location>
    </subcellularLocation>
</comment>
<dbReference type="Pfam" id="PF06433">
    <property type="entry name" value="Me-amine-dh_H"/>
    <property type="match status" value="1"/>
</dbReference>
<dbReference type="AlphaFoldDB" id="A0A2U2BM09"/>
<dbReference type="InterPro" id="IPR015943">
    <property type="entry name" value="WD40/YVTN_repeat-like_dom_sf"/>
</dbReference>
<dbReference type="GO" id="GO:0030058">
    <property type="term" value="F:aliphatic amine dehydrogenase activity"/>
    <property type="evidence" value="ECO:0007669"/>
    <property type="project" value="InterPro"/>
</dbReference>
<evidence type="ECO:0000256" key="3">
    <source>
        <dbReference type="ARBA" id="ARBA00022448"/>
    </source>
</evidence>
<evidence type="ECO:0000256" key="6">
    <source>
        <dbReference type="ARBA" id="ARBA00022982"/>
    </source>
</evidence>
<evidence type="ECO:0000256" key="4">
    <source>
        <dbReference type="ARBA" id="ARBA00022729"/>
    </source>
</evidence>
<evidence type="ECO:0000313" key="10">
    <source>
        <dbReference type="EMBL" id="PWE15019.1"/>
    </source>
</evidence>